<feature type="transmembrane region" description="Helical" evidence="3">
    <location>
        <begin position="298"/>
        <end position="318"/>
    </location>
</feature>
<evidence type="ECO:0000256" key="3">
    <source>
        <dbReference type="SAM" id="Phobius"/>
    </source>
</evidence>
<feature type="transmembrane region" description="Helical" evidence="3">
    <location>
        <begin position="347"/>
        <end position="367"/>
    </location>
</feature>
<accession>A0A2I2MIY6</accession>
<feature type="transmembrane region" description="Helical" evidence="3">
    <location>
        <begin position="80"/>
        <end position="103"/>
    </location>
</feature>
<proteinExistence type="predicted"/>
<evidence type="ECO:0000256" key="1">
    <source>
        <dbReference type="ARBA" id="ARBA00004127"/>
    </source>
</evidence>
<name>A0A2I2MIY6_9BACT</name>
<feature type="transmembrane region" description="Helical" evidence="3">
    <location>
        <begin position="187"/>
        <end position="204"/>
    </location>
</feature>
<dbReference type="InterPro" id="IPR001750">
    <property type="entry name" value="ND/Mrp_TM"/>
</dbReference>
<dbReference type="EMBL" id="LT966316">
    <property type="protein sequence ID" value="SOU93659.1"/>
    <property type="molecule type" value="Genomic_DNA"/>
</dbReference>
<gene>
    <name evidence="5" type="ORF">LFTS_02315</name>
</gene>
<dbReference type="GO" id="GO:0012505">
    <property type="term" value="C:endomembrane system"/>
    <property type="evidence" value="ECO:0007669"/>
    <property type="project" value="UniProtKB-SubCell"/>
</dbReference>
<dbReference type="GO" id="GO:0016020">
    <property type="term" value="C:membrane"/>
    <property type="evidence" value="ECO:0007669"/>
    <property type="project" value="UniProtKB-SubCell"/>
</dbReference>
<keyword evidence="2 3" id="KW-0812">Transmembrane</keyword>
<dbReference type="Pfam" id="PF00361">
    <property type="entry name" value="Proton_antipo_M"/>
    <property type="match status" value="1"/>
</dbReference>
<feature type="transmembrane region" description="Helical" evidence="3">
    <location>
        <begin position="162"/>
        <end position="181"/>
    </location>
</feature>
<keyword evidence="3" id="KW-1133">Transmembrane helix</keyword>
<reference evidence="5" key="1">
    <citation type="submission" date="2017-12" db="EMBL/GenBank/DDBJ databases">
        <authorList>
            <consortium name="SysMetEx"/>
        </authorList>
    </citation>
    <scope>NUCLEOTIDE SEQUENCE</scope>
    <source>
        <strain evidence="5">Pb_238</strain>
    </source>
</reference>
<feature type="transmembrane region" description="Helical" evidence="3">
    <location>
        <begin position="379"/>
        <end position="398"/>
    </location>
</feature>
<sequence length="455" mass="49987">MKEQAQALLPSLCSRENPMSEPFGKMMEVLLLVLPLGGAVMLRFFGGQELFSRQVRRIALGGIFLVLSVLVFLTKTHSGGLPGMSLTGVLLLLAVWFPVALLVEIEKEQGQTSGVLSFLLLFFSTGFVLSPFPSLVLLFWGGVLGTTYLLFRMFYGSRPTGNLPFALPALLSCALFSMTFFPSSRSFASLAFLLFLPFFPFQRWMSFTPRTGSATVWTAVRLVLFILSAWGIRRWAPLPFSGEDSAFLVFLCLSGLAQIQGALLALGEPVARKRIAAAIFSQMALLTPIVLMEFPRHAGRSMVLVLSLLFPALALSRLTDHLERETRRQNLSDMGGLFREMPRADRLFFFFVLMISAMPGSGLFSGVLASERGTVGPVFWGWVGMAIAGVVLVQWALWQAWEQIFLGRPKEGALPMSDITSGWAGLMGVSFLPLLILAIWPEILDRLLSSPGAGK</sequence>
<organism evidence="5">
    <name type="scientific">Leptospirillum ferriphilum</name>
    <dbReference type="NCBI Taxonomy" id="178606"/>
    <lineage>
        <taxon>Bacteria</taxon>
        <taxon>Pseudomonadati</taxon>
        <taxon>Nitrospirota</taxon>
        <taxon>Nitrospiria</taxon>
        <taxon>Nitrospirales</taxon>
        <taxon>Nitrospiraceae</taxon>
        <taxon>Leptospirillum</taxon>
    </lineage>
</organism>
<evidence type="ECO:0000259" key="4">
    <source>
        <dbReference type="Pfam" id="PF00361"/>
    </source>
</evidence>
<protein>
    <submittedName>
        <fullName evidence="5">NADH-quinone oxidoreductase subunit M</fullName>
        <ecNumber evidence="5">1.6.5.3</ecNumber>
    </submittedName>
</protein>
<dbReference type="AlphaFoldDB" id="A0A2I2MIY6"/>
<feature type="transmembrane region" description="Helical" evidence="3">
    <location>
        <begin position="216"/>
        <end position="233"/>
    </location>
</feature>
<keyword evidence="5" id="KW-0560">Oxidoreductase</keyword>
<evidence type="ECO:0000256" key="2">
    <source>
        <dbReference type="RuleBase" id="RU000320"/>
    </source>
</evidence>
<dbReference type="EC" id="1.6.5.3" evidence="5"/>
<dbReference type="GO" id="GO:0016491">
    <property type="term" value="F:oxidoreductase activity"/>
    <property type="evidence" value="ECO:0007669"/>
    <property type="project" value="UniProtKB-KW"/>
</dbReference>
<comment type="subcellular location">
    <subcellularLocation>
        <location evidence="1">Endomembrane system</location>
        <topology evidence="1">Multi-pass membrane protein</topology>
    </subcellularLocation>
    <subcellularLocation>
        <location evidence="2">Membrane</location>
        <topology evidence="2">Multi-pass membrane protein</topology>
    </subcellularLocation>
</comment>
<feature type="transmembrane region" description="Helical" evidence="3">
    <location>
        <begin position="275"/>
        <end position="292"/>
    </location>
</feature>
<feature type="transmembrane region" description="Helical" evidence="3">
    <location>
        <begin position="115"/>
        <end position="132"/>
    </location>
</feature>
<feature type="domain" description="NADH:quinone oxidoreductase/Mrp antiporter transmembrane" evidence="4">
    <location>
        <begin position="137"/>
        <end position="366"/>
    </location>
</feature>
<feature type="transmembrane region" description="Helical" evidence="3">
    <location>
        <begin position="58"/>
        <end position="74"/>
    </location>
</feature>
<evidence type="ECO:0000313" key="5">
    <source>
        <dbReference type="EMBL" id="SOU93659.1"/>
    </source>
</evidence>
<feature type="transmembrane region" description="Helical" evidence="3">
    <location>
        <begin position="245"/>
        <end position="266"/>
    </location>
</feature>
<keyword evidence="3" id="KW-0472">Membrane</keyword>
<feature type="transmembrane region" description="Helical" evidence="3">
    <location>
        <begin position="419"/>
        <end position="440"/>
    </location>
</feature>
<feature type="transmembrane region" description="Helical" evidence="3">
    <location>
        <begin position="29"/>
        <end position="46"/>
    </location>
</feature>